<dbReference type="GO" id="GO:0033038">
    <property type="term" value="F:bitter taste receptor activity"/>
    <property type="evidence" value="ECO:0007669"/>
    <property type="project" value="InterPro"/>
</dbReference>
<evidence type="ECO:0000256" key="5">
    <source>
        <dbReference type="ARBA" id="ARBA00022692"/>
    </source>
</evidence>
<dbReference type="PANTHER" id="PTHR11394:SF47">
    <property type="entry name" value="TASTE RECEPTOR TYPE 2 MEMBER 40"/>
    <property type="match status" value="1"/>
</dbReference>
<keyword evidence="6 13" id="KW-1133">Transmembrane helix</keyword>
<feature type="transmembrane region" description="Helical" evidence="13">
    <location>
        <begin position="226"/>
        <end position="251"/>
    </location>
</feature>
<keyword evidence="4 12" id="KW-0716">Sensory transduction</keyword>
<dbReference type="Ensembl" id="ENSLACT00000007181.1">
    <property type="protein sequence ID" value="ENSLACP00000007122.1"/>
    <property type="gene ID" value="ENSLACG00000006318.1"/>
</dbReference>
<evidence type="ECO:0000256" key="11">
    <source>
        <dbReference type="RuleBase" id="RU004423"/>
    </source>
</evidence>
<keyword evidence="8 12" id="KW-0472">Membrane</keyword>
<evidence type="ECO:0000256" key="9">
    <source>
        <dbReference type="ARBA" id="ARBA00023170"/>
    </source>
</evidence>
<reference evidence="16" key="1">
    <citation type="submission" date="2011-08" db="EMBL/GenBank/DDBJ databases">
        <title>The draft genome of Latimeria chalumnae.</title>
        <authorList>
            <person name="Di Palma F."/>
            <person name="Alfoldi J."/>
            <person name="Johnson J."/>
            <person name="Berlin A."/>
            <person name="Gnerre S."/>
            <person name="Jaffe D."/>
            <person name="MacCallum I."/>
            <person name="Young S."/>
            <person name="Walker B.J."/>
            <person name="Lander E."/>
            <person name="Lindblad-Toh K."/>
        </authorList>
    </citation>
    <scope>NUCLEOTIDE SEQUENCE [LARGE SCALE GENOMIC DNA]</scope>
    <source>
        <strain evidence="16">Wild caught</strain>
    </source>
</reference>
<dbReference type="eggNOG" id="ENOG502SY8P">
    <property type="taxonomic scope" value="Eukaryota"/>
</dbReference>
<feature type="transmembrane region" description="Helical" evidence="13">
    <location>
        <begin position="271"/>
        <end position="288"/>
    </location>
</feature>
<evidence type="ECO:0000256" key="2">
    <source>
        <dbReference type="ARBA" id="ARBA00007376"/>
    </source>
</evidence>
<dbReference type="HOGENOM" id="CLU_072337_0_0_1"/>
<evidence type="ECO:0000259" key="14">
    <source>
        <dbReference type="PROSITE" id="PS50262"/>
    </source>
</evidence>
<dbReference type="GeneTree" id="ENSGT01150000286961"/>
<dbReference type="Pfam" id="PF05296">
    <property type="entry name" value="TAS2R"/>
    <property type="match status" value="1"/>
</dbReference>
<keyword evidence="9 12" id="KW-0675">Receptor</keyword>
<dbReference type="Proteomes" id="UP000008672">
    <property type="component" value="Unassembled WGS sequence"/>
</dbReference>
<dbReference type="InParanoid" id="H3ABV1"/>
<evidence type="ECO:0000256" key="3">
    <source>
        <dbReference type="ARBA" id="ARBA00022480"/>
    </source>
</evidence>
<feature type="transmembrane region" description="Helical" evidence="13">
    <location>
        <begin position="87"/>
        <end position="109"/>
    </location>
</feature>
<feature type="transmembrane region" description="Helical" evidence="13">
    <location>
        <begin position="46"/>
        <end position="67"/>
    </location>
</feature>
<evidence type="ECO:0000313" key="15">
    <source>
        <dbReference type="Ensembl" id="ENSLACP00000007122.1"/>
    </source>
</evidence>
<protein>
    <recommendedName>
        <fullName evidence="12">Taste receptor type 2</fullName>
    </recommendedName>
</protein>
<feature type="transmembrane region" description="Helical" evidence="13">
    <location>
        <begin position="172"/>
        <end position="205"/>
    </location>
</feature>
<reference evidence="15" key="3">
    <citation type="submission" date="2025-09" db="UniProtKB">
        <authorList>
            <consortium name="Ensembl"/>
        </authorList>
    </citation>
    <scope>IDENTIFICATION</scope>
</reference>
<evidence type="ECO:0000256" key="12">
    <source>
        <dbReference type="RuleBase" id="RU004424"/>
    </source>
</evidence>
<dbReference type="GO" id="GO:0004930">
    <property type="term" value="F:G protein-coupled receptor activity"/>
    <property type="evidence" value="ECO:0007669"/>
    <property type="project" value="UniProtKB-KW"/>
</dbReference>
<comment type="subcellular location">
    <subcellularLocation>
        <location evidence="1 12">Membrane</location>
        <topology evidence="1 12">Multi-pass membrane protein</topology>
    </subcellularLocation>
</comment>
<comment type="similarity">
    <text evidence="2 11">Belongs to the G-protein coupled receptor T2R family.</text>
</comment>
<evidence type="ECO:0000256" key="13">
    <source>
        <dbReference type="SAM" id="Phobius"/>
    </source>
</evidence>
<dbReference type="InterPro" id="IPR017452">
    <property type="entry name" value="GPCR_Rhodpsn_7TM"/>
</dbReference>
<feature type="transmembrane region" description="Helical" evidence="13">
    <location>
        <begin position="12"/>
        <end position="34"/>
    </location>
</feature>
<proteinExistence type="inferred from homology"/>
<evidence type="ECO:0000256" key="4">
    <source>
        <dbReference type="ARBA" id="ARBA00022606"/>
    </source>
</evidence>
<keyword evidence="5 12" id="KW-0812">Transmembrane</keyword>
<dbReference type="PROSITE" id="PS50262">
    <property type="entry name" value="G_PROTEIN_RECEP_F1_2"/>
    <property type="match status" value="1"/>
</dbReference>
<keyword evidence="3 12" id="KW-0919">Taste</keyword>
<dbReference type="SUPFAM" id="SSF81321">
    <property type="entry name" value="Family A G protein-coupled receptor-like"/>
    <property type="match status" value="1"/>
</dbReference>
<dbReference type="EMBL" id="AFYH01182605">
    <property type="status" value="NOT_ANNOTATED_CDS"/>
    <property type="molecule type" value="Genomic_DNA"/>
</dbReference>
<dbReference type="AlphaFoldDB" id="H3ABV1"/>
<reference evidence="15" key="2">
    <citation type="submission" date="2025-08" db="UniProtKB">
        <authorList>
            <consortium name="Ensembl"/>
        </authorList>
    </citation>
    <scope>IDENTIFICATION</scope>
</reference>
<dbReference type="Gene3D" id="1.20.1070.10">
    <property type="entry name" value="Rhodopsin 7-helix transmembrane proteins"/>
    <property type="match status" value="1"/>
</dbReference>
<evidence type="ECO:0000256" key="8">
    <source>
        <dbReference type="ARBA" id="ARBA00023136"/>
    </source>
</evidence>
<keyword evidence="7 12" id="KW-0297">G-protein coupled receptor</keyword>
<dbReference type="OMA" id="TSHINAH"/>
<gene>
    <name evidence="15" type="primary">LOC102355518</name>
</gene>
<keyword evidence="16" id="KW-1185">Reference proteome</keyword>
<dbReference type="GO" id="GO:0016020">
    <property type="term" value="C:membrane"/>
    <property type="evidence" value="ECO:0007669"/>
    <property type="project" value="UniProtKB-SubCell"/>
</dbReference>
<sequence length="298" mass="33245">VMTTADLVPFLVAMVIIVFGCLGNSFIILVFLLEYKRSQTVQPYELIVILMAICGIVLELISILWFVAYLLNFCTYFGEMIYKVIDFLLILLPKSVIWLTAWLCFVYCVKIVKVNRRFYMRLKQRLSLAVNFMIAGTALLCISISIPSIFLIKFTTNSTNICRQYYTVKEEQVYSFVFGNMLSLLTSFLPLVLMVVSSLGIVVFLCQHSRNMDKNVTPTGTSHINAHTSVAIMLICLIVLFIACAGTVLSLNLQIAAGQLDVLLADSLTNIIYSGGSPVILIIGTVKLRKCLGQLCCP</sequence>
<accession>H3ABV1</accession>
<evidence type="ECO:0000256" key="6">
    <source>
        <dbReference type="ARBA" id="ARBA00022989"/>
    </source>
</evidence>
<dbReference type="InterPro" id="IPR007960">
    <property type="entry name" value="TAS2R"/>
</dbReference>
<feature type="domain" description="G-protein coupled receptors family 1 profile" evidence="14">
    <location>
        <begin position="23"/>
        <end position="244"/>
    </location>
</feature>
<dbReference type="FunCoup" id="H3ABV1">
    <property type="interactions" value="529"/>
</dbReference>
<feature type="transmembrane region" description="Helical" evidence="13">
    <location>
        <begin position="130"/>
        <end position="152"/>
    </location>
</feature>
<evidence type="ECO:0000313" key="16">
    <source>
        <dbReference type="Proteomes" id="UP000008672"/>
    </source>
</evidence>
<evidence type="ECO:0000256" key="7">
    <source>
        <dbReference type="ARBA" id="ARBA00023040"/>
    </source>
</evidence>
<dbReference type="PANTHER" id="PTHR11394">
    <property type="entry name" value="TASTE RECEPTOR TYPE 2"/>
    <property type="match status" value="1"/>
</dbReference>
<evidence type="ECO:0000256" key="1">
    <source>
        <dbReference type="ARBA" id="ARBA00004141"/>
    </source>
</evidence>
<keyword evidence="10 12" id="KW-0807">Transducer</keyword>
<name>H3ABV1_LATCH</name>
<evidence type="ECO:0000256" key="10">
    <source>
        <dbReference type="ARBA" id="ARBA00023224"/>
    </source>
</evidence>
<organism evidence="15 16">
    <name type="scientific">Latimeria chalumnae</name>
    <name type="common">Coelacanth</name>
    <dbReference type="NCBI Taxonomy" id="7897"/>
    <lineage>
        <taxon>Eukaryota</taxon>
        <taxon>Metazoa</taxon>
        <taxon>Chordata</taxon>
        <taxon>Craniata</taxon>
        <taxon>Vertebrata</taxon>
        <taxon>Euteleostomi</taxon>
        <taxon>Coelacanthiformes</taxon>
        <taxon>Coelacanthidae</taxon>
        <taxon>Latimeria</taxon>
    </lineage>
</organism>